<comment type="caution">
    <text evidence="1">The sequence shown here is derived from an EMBL/GenBank/DDBJ whole genome shotgun (WGS) entry which is preliminary data.</text>
</comment>
<gene>
    <name evidence="1" type="ORF">PR048_005817</name>
</gene>
<dbReference type="EMBL" id="JARBHB010000002">
    <property type="protein sequence ID" value="KAJ8893229.1"/>
    <property type="molecule type" value="Genomic_DNA"/>
</dbReference>
<proteinExistence type="predicted"/>
<organism evidence="1 2">
    <name type="scientific">Dryococelus australis</name>
    <dbReference type="NCBI Taxonomy" id="614101"/>
    <lineage>
        <taxon>Eukaryota</taxon>
        <taxon>Metazoa</taxon>
        <taxon>Ecdysozoa</taxon>
        <taxon>Arthropoda</taxon>
        <taxon>Hexapoda</taxon>
        <taxon>Insecta</taxon>
        <taxon>Pterygota</taxon>
        <taxon>Neoptera</taxon>
        <taxon>Polyneoptera</taxon>
        <taxon>Phasmatodea</taxon>
        <taxon>Verophasmatodea</taxon>
        <taxon>Anareolatae</taxon>
        <taxon>Phasmatidae</taxon>
        <taxon>Eurycanthinae</taxon>
        <taxon>Dryococelus</taxon>
    </lineage>
</organism>
<evidence type="ECO:0000313" key="1">
    <source>
        <dbReference type="EMBL" id="KAJ8893229.1"/>
    </source>
</evidence>
<evidence type="ECO:0000313" key="2">
    <source>
        <dbReference type="Proteomes" id="UP001159363"/>
    </source>
</evidence>
<evidence type="ECO:0008006" key="3">
    <source>
        <dbReference type="Google" id="ProtNLM"/>
    </source>
</evidence>
<name>A0ABQ9IAC1_9NEOP</name>
<sequence>MERRVHRCLEVGDGQFHKVVGRGGAATSAITSHLDVTVSIPAGSLPDCGTRAGRCRWSVDFLGGFHVDSALAFQNAAVSSPLFTLIAF</sequence>
<dbReference type="Proteomes" id="UP001159363">
    <property type="component" value="Chromosome 2"/>
</dbReference>
<accession>A0ABQ9IAC1</accession>
<keyword evidence="2" id="KW-1185">Reference proteome</keyword>
<reference evidence="1 2" key="1">
    <citation type="submission" date="2023-02" db="EMBL/GenBank/DDBJ databases">
        <title>LHISI_Scaffold_Assembly.</title>
        <authorList>
            <person name="Stuart O.P."/>
            <person name="Cleave R."/>
            <person name="Magrath M.J.L."/>
            <person name="Mikheyev A.S."/>
        </authorList>
    </citation>
    <scope>NUCLEOTIDE SEQUENCE [LARGE SCALE GENOMIC DNA]</scope>
    <source>
        <strain evidence="1">Daus_M_001</strain>
        <tissue evidence="1">Leg muscle</tissue>
    </source>
</reference>
<protein>
    <recommendedName>
        <fullName evidence="3">K Homology domain-containing protein</fullName>
    </recommendedName>
</protein>